<dbReference type="GO" id="GO:0015421">
    <property type="term" value="F:ABC-type oligopeptide transporter activity"/>
    <property type="evidence" value="ECO:0007669"/>
    <property type="project" value="TreeGrafter"/>
</dbReference>
<dbReference type="EMBL" id="SNYK01000004">
    <property type="protein sequence ID" value="TDQ38555.1"/>
    <property type="molecule type" value="Genomic_DNA"/>
</dbReference>
<dbReference type="InterPro" id="IPR011527">
    <property type="entry name" value="ABC1_TM_dom"/>
</dbReference>
<dbReference type="InterPro" id="IPR003593">
    <property type="entry name" value="AAA+_ATPase"/>
</dbReference>
<dbReference type="InterPro" id="IPR017871">
    <property type="entry name" value="ABC_transporter-like_CS"/>
</dbReference>
<evidence type="ECO:0000313" key="10">
    <source>
        <dbReference type="EMBL" id="TDQ38555.1"/>
    </source>
</evidence>
<dbReference type="InterPro" id="IPR003439">
    <property type="entry name" value="ABC_transporter-like_ATP-bd"/>
</dbReference>
<dbReference type="AlphaFoldDB" id="A0A4R6U2F4"/>
<keyword evidence="11" id="KW-1185">Reference proteome</keyword>
<dbReference type="PROSITE" id="PS50893">
    <property type="entry name" value="ABC_TRANSPORTER_2"/>
    <property type="match status" value="1"/>
</dbReference>
<sequence>MPDTDIRLRQLLSSRKGAWGLSLLLGWITLIAVLGLLAISGWFITASAAAGLLVAGAYSFDFFRPAALIRLAAITRTAGRYAERLSSHNAVLALLQDLRCRVFARLAQRPPHAQLSSARQQHRLVADIDLLDRFPLSVIAPWLWASSIVVLLLMFYYWLAPALFYAALAGLLPGWLLLPLLTGQAAARLARMDADKAEERRVFLLHSLQLRIPLVIWQQWQSRQQDFAKLDHDYLQHQARQTTASSRLLLWQHWALAAGFLLMLWAAQPLLLQHQLELPWLVAALLAYLGFYEIVAPLTASFIALGLSQAARDRINPLNQGEAVHTAPLPLHNRPLQLQLHDLQVANAGTQRFNLDLQAGDILVITGPSGVGKTSLLETLAGYMPPLQGQLLLNSQQYEHSSLNGHLGYLPQQFDLFNLSLAQNLRLGIPDTSDAQLWQALQQVALADWARQQPLQLDTPLGEHAVAVSGGQARRIALARLLLRQQPILLLDEPSAGLDSATAGLVLQAVCQHQRKGILIVVSHDIPAGIKRTNRVRQLSMQN</sequence>
<gene>
    <name evidence="10" type="ORF">DFQ45_104130</name>
</gene>
<dbReference type="PROSITE" id="PS00211">
    <property type="entry name" value="ABC_TRANSPORTER_1"/>
    <property type="match status" value="1"/>
</dbReference>
<proteinExistence type="predicted"/>
<dbReference type="InterPro" id="IPR039421">
    <property type="entry name" value="Type_1_exporter"/>
</dbReference>
<dbReference type="Gene3D" id="3.40.50.300">
    <property type="entry name" value="P-loop containing nucleotide triphosphate hydrolases"/>
    <property type="match status" value="1"/>
</dbReference>
<dbReference type="GO" id="GO:0005886">
    <property type="term" value="C:plasma membrane"/>
    <property type="evidence" value="ECO:0007669"/>
    <property type="project" value="UniProtKB-SubCell"/>
</dbReference>
<dbReference type="SUPFAM" id="SSF52540">
    <property type="entry name" value="P-loop containing nucleoside triphosphate hydrolases"/>
    <property type="match status" value="1"/>
</dbReference>
<dbReference type="PANTHER" id="PTHR43394:SF1">
    <property type="entry name" value="ATP-BINDING CASSETTE SUB-FAMILY B MEMBER 10, MITOCHONDRIAL"/>
    <property type="match status" value="1"/>
</dbReference>
<keyword evidence="5 7" id="KW-1133">Transmembrane helix</keyword>
<keyword evidence="6 7" id="KW-0472">Membrane</keyword>
<evidence type="ECO:0000256" key="5">
    <source>
        <dbReference type="ARBA" id="ARBA00022989"/>
    </source>
</evidence>
<dbReference type="InterPro" id="IPR027417">
    <property type="entry name" value="P-loop_NTPase"/>
</dbReference>
<comment type="caution">
    <text evidence="10">The sequence shown here is derived from an EMBL/GenBank/DDBJ whole genome shotgun (WGS) entry which is preliminary data.</text>
</comment>
<dbReference type="Pfam" id="PF00005">
    <property type="entry name" value="ABC_tran"/>
    <property type="match status" value="1"/>
</dbReference>
<keyword evidence="2 7" id="KW-0812">Transmembrane</keyword>
<evidence type="ECO:0000256" key="3">
    <source>
        <dbReference type="ARBA" id="ARBA00022741"/>
    </source>
</evidence>
<evidence type="ECO:0000256" key="6">
    <source>
        <dbReference type="ARBA" id="ARBA00023136"/>
    </source>
</evidence>
<dbReference type="RefSeq" id="WP_101496266.1">
    <property type="nucleotide sequence ID" value="NZ_LNJZ01000005.1"/>
</dbReference>
<keyword evidence="4 10" id="KW-0067">ATP-binding</keyword>
<evidence type="ECO:0000256" key="7">
    <source>
        <dbReference type="SAM" id="Phobius"/>
    </source>
</evidence>
<dbReference type="OrthoDB" id="6336411at2"/>
<evidence type="ECO:0000256" key="1">
    <source>
        <dbReference type="ARBA" id="ARBA00004651"/>
    </source>
</evidence>
<evidence type="ECO:0000256" key="2">
    <source>
        <dbReference type="ARBA" id="ARBA00022692"/>
    </source>
</evidence>
<dbReference type="GO" id="GO:0016887">
    <property type="term" value="F:ATP hydrolysis activity"/>
    <property type="evidence" value="ECO:0007669"/>
    <property type="project" value="InterPro"/>
</dbReference>
<dbReference type="GO" id="GO:0005524">
    <property type="term" value="F:ATP binding"/>
    <property type="evidence" value="ECO:0007669"/>
    <property type="project" value="UniProtKB-KW"/>
</dbReference>
<feature type="transmembrane region" description="Helical" evidence="7">
    <location>
        <begin position="248"/>
        <end position="268"/>
    </location>
</feature>
<evidence type="ECO:0000259" key="8">
    <source>
        <dbReference type="PROSITE" id="PS50893"/>
    </source>
</evidence>
<feature type="domain" description="ABC transporter" evidence="8">
    <location>
        <begin position="331"/>
        <end position="543"/>
    </location>
</feature>
<organism evidence="10 11">
    <name type="scientific">Thiopseudomonas denitrificans</name>
    <dbReference type="NCBI Taxonomy" id="1501432"/>
    <lineage>
        <taxon>Bacteria</taxon>
        <taxon>Pseudomonadati</taxon>
        <taxon>Pseudomonadota</taxon>
        <taxon>Gammaproteobacteria</taxon>
        <taxon>Pseudomonadales</taxon>
        <taxon>Pseudomonadaceae</taxon>
        <taxon>Thiopseudomonas</taxon>
    </lineage>
</organism>
<evidence type="ECO:0000256" key="4">
    <source>
        <dbReference type="ARBA" id="ARBA00022840"/>
    </source>
</evidence>
<accession>A0A4R6U2F4</accession>
<dbReference type="PANTHER" id="PTHR43394">
    <property type="entry name" value="ATP-DEPENDENT PERMEASE MDL1, MITOCHONDRIAL"/>
    <property type="match status" value="1"/>
</dbReference>
<feature type="transmembrane region" description="Helical" evidence="7">
    <location>
        <begin position="164"/>
        <end position="182"/>
    </location>
</feature>
<feature type="transmembrane region" description="Helical" evidence="7">
    <location>
        <begin position="280"/>
        <end position="307"/>
    </location>
</feature>
<keyword evidence="3" id="KW-0547">Nucleotide-binding</keyword>
<feature type="transmembrane region" description="Helical" evidence="7">
    <location>
        <begin position="138"/>
        <end position="158"/>
    </location>
</feature>
<dbReference type="InterPro" id="IPR036640">
    <property type="entry name" value="ABC1_TM_sf"/>
</dbReference>
<dbReference type="Proteomes" id="UP000294575">
    <property type="component" value="Unassembled WGS sequence"/>
</dbReference>
<dbReference type="SMART" id="SM00382">
    <property type="entry name" value="AAA"/>
    <property type="match status" value="1"/>
</dbReference>
<dbReference type="Gene3D" id="1.20.1560.10">
    <property type="entry name" value="ABC transporter type 1, transmembrane domain"/>
    <property type="match status" value="1"/>
</dbReference>
<comment type="subcellular location">
    <subcellularLocation>
        <location evidence="1">Cell membrane</location>
        <topology evidence="1">Multi-pass membrane protein</topology>
    </subcellularLocation>
</comment>
<evidence type="ECO:0000313" key="11">
    <source>
        <dbReference type="Proteomes" id="UP000294575"/>
    </source>
</evidence>
<feature type="domain" description="ABC transmembrane type-1" evidence="9">
    <location>
        <begin position="21"/>
        <end position="307"/>
    </location>
</feature>
<feature type="transmembrane region" description="Helical" evidence="7">
    <location>
        <begin position="17"/>
        <end position="36"/>
    </location>
</feature>
<dbReference type="SUPFAM" id="SSF90123">
    <property type="entry name" value="ABC transporter transmembrane region"/>
    <property type="match status" value="1"/>
</dbReference>
<protein>
    <submittedName>
        <fullName evidence="10">ATP-binding cassette subfamily C protein CydC</fullName>
    </submittedName>
</protein>
<dbReference type="PROSITE" id="PS50929">
    <property type="entry name" value="ABC_TM1F"/>
    <property type="match status" value="1"/>
</dbReference>
<reference evidence="10 11" key="1">
    <citation type="submission" date="2019-03" db="EMBL/GenBank/DDBJ databases">
        <title>Genomic Encyclopedia of Type Strains, Phase IV (KMG-IV): sequencing the most valuable type-strain genomes for metagenomic binning, comparative biology and taxonomic classification.</title>
        <authorList>
            <person name="Goeker M."/>
        </authorList>
    </citation>
    <scope>NUCLEOTIDE SEQUENCE [LARGE SCALE GENOMIC DNA]</scope>
    <source>
        <strain evidence="10 11">DSM 28679</strain>
    </source>
</reference>
<evidence type="ECO:0000259" key="9">
    <source>
        <dbReference type="PROSITE" id="PS50929"/>
    </source>
</evidence>
<name>A0A4R6U2F4_9GAMM</name>